<sequence length="151" mass="17153">MTGEKQQQQLVRKLQSFPSSGRCASFSCPSPPILKETVLAGFLSCWMCDSPCRWDRVCAYTRYDMSKGHPHGPTRFFFFSLFFIPYFLSLSYIIKGPKKRRIPRWGEATYHAVIPRGSGPWSGLLCCLLICIVFALGFVPSGRPRPSFIEC</sequence>
<dbReference type="InParanoid" id="A0A2T2ZSG3"/>
<gene>
    <name evidence="2" type="ORF">BD289DRAFT_204638</name>
</gene>
<feature type="transmembrane region" description="Helical" evidence="1">
    <location>
        <begin position="76"/>
        <end position="94"/>
    </location>
</feature>
<organism evidence="2 3">
    <name type="scientific">Coniella lustricola</name>
    <dbReference type="NCBI Taxonomy" id="2025994"/>
    <lineage>
        <taxon>Eukaryota</taxon>
        <taxon>Fungi</taxon>
        <taxon>Dikarya</taxon>
        <taxon>Ascomycota</taxon>
        <taxon>Pezizomycotina</taxon>
        <taxon>Sordariomycetes</taxon>
        <taxon>Sordariomycetidae</taxon>
        <taxon>Diaporthales</taxon>
        <taxon>Schizoparmaceae</taxon>
        <taxon>Coniella</taxon>
    </lineage>
</organism>
<evidence type="ECO:0000256" key="1">
    <source>
        <dbReference type="SAM" id="Phobius"/>
    </source>
</evidence>
<feature type="transmembrane region" description="Helical" evidence="1">
    <location>
        <begin position="121"/>
        <end position="139"/>
    </location>
</feature>
<protein>
    <submittedName>
        <fullName evidence="2">Uncharacterized protein</fullName>
    </submittedName>
</protein>
<evidence type="ECO:0000313" key="3">
    <source>
        <dbReference type="Proteomes" id="UP000241462"/>
    </source>
</evidence>
<dbReference type="EMBL" id="KZ678801">
    <property type="protein sequence ID" value="PSR75098.1"/>
    <property type="molecule type" value="Genomic_DNA"/>
</dbReference>
<name>A0A2T2ZSG3_9PEZI</name>
<reference evidence="2 3" key="1">
    <citation type="journal article" date="2018" name="Mycol. Prog.">
        <title>Coniella lustricola, a new species from submerged detritus.</title>
        <authorList>
            <person name="Raudabaugh D.B."/>
            <person name="Iturriaga T."/>
            <person name="Carver A."/>
            <person name="Mondo S."/>
            <person name="Pangilinan J."/>
            <person name="Lipzen A."/>
            <person name="He G."/>
            <person name="Amirebrahimi M."/>
            <person name="Grigoriev I.V."/>
            <person name="Miller A.N."/>
        </authorList>
    </citation>
    <scope>NUCLEOTIDE SEQUENCE [LARGE SCALE GENOMIC DNA]</scope>
    <source>
        <strain evidence="2 3">B22-T-1</strain>
    </source>
</reference>
<dbReference type="Proteomes" id="UP000241462">
    <property type="component" value="Unassembled WGS sequence"/>
</dbReference>
<evidence type="ECO:0000313" key="2">
    <source>
        <dbReference type="EMBL" id="PSR75098.1"/>
    </source>
</evidence>
<dbReference type="AlphaFoldDB" id="A0A2T2ZSG3"/>
<keyword evidence="1" id="KW-1133">Transmembrane helix</keyword>
<proteinExistence type="predicted"/>
<accession>A0A2T2ZSG3</accession>
<keyword evidence="1" id="KW-0472">Membrane</keyword>
<keyword evidence="3" id="KW-1185">Reference proteome</keyword>
<keyword evidence="1" id="KW-0812">Transmembrane</keyword>